<dbReference type="EMBL" id="PCHH01000001">
    <property type="protein sequence ID" value="PKV05257.1"/>
    <property type="molecule type" value="Genomic_DNA"/>
</dbReference>
<evidence type="ECO:0000313" key="2">
    <source>
        <dbReference type="Proteomes" id="UP000233762"/>
    </source>
</evidence>
<accession>A0A2N3R7E2</accession>
<protein>
    <submittedName>
        <fullName evidence="1">Uncharacterized protein</fullName>
    </submittedName>
</protein>
<reference evidence="1 2" key="1">
    <citation type="submission" date="2017-10" db="EMBL/GenBank/DDBJ databases">
        <title>Bifidobacterium genomics.</title>
        <authorList>
            <person name="Lugli G.A."/>
            <person name="Milani C."/>
            <person name="Mancabelli L."/>
        </authorList>
    </citation>
    <scope>NUCLEOTIDE SEQUENCE [LARGE SCALE GENOMIC DNA]</scope>
    <source>
        <strain evidence="1 2">1520B</strain>
    </source>
</reference>
<sequence length="46" mass="5399">MWMLCEDEIEKGGYAMRDQWESTFVALDRLMAEMDAEAQGMVPEQR</sequence>
<evidence type="ECO:0000313" key="1">
    <source>
        <dbReference type="EMBL" id="PKV05257.1"/>
    </source>
</evidence>
<gene>
    <name evidence="1" type="ORF">CQR50_0512</name>
</gene>
<name>A0A2N3R7E2_9BIFI</name>
<proteinExistence type="predicted"/>
<organism evidence="1 2">
    <name type="scientific">Bifidobacterium pseudolongum subsp. globosum</name>
    <dbReference type="NCBI Taxonomy" id="1690"/>
    <lineage>
        <taxon>Bacteria</taxon>
        <taxon>Bacillati</taxon>
        <taxon>Actinomycetota</taxon>
        <taxon>Actinomycetes</taxon>
        <taxon>Bifidobacteriales</taxon>
        <taxon>Bifidobacteriaceae</taxon>
        <taxon>Bifidobacterium</taxon>
    </lineage>
</organism>
<dbReference type="AlphaFoldDB" id="A0A2N3R7E2"/>
<comment type="caution">
    <text evidence="1">The sequence shown here is derived from an EMBL/GenBank/DDBJ whole genome shotgun (WGS) entry which is preliminary data.</text>
</comment>
<dbReference type="Proteomes" id="UP000233762">
    <property type="component" value="Unassembled WGS sequence"/>
</dbReference>